<dbReference type="EMBL" id="MKJU01000025">
    <property type="protein sequence ID" value="OHU90865.1"/>
    <property type="molecule type" value="Genomic_DNA"/>
</dbReference>
<organism evidence="4 5">
    <name type="scientific">Pseudoalteromonas amylolytica</name>
    <dbReference type="NCBI Taxonomy" id="1859457"/>
    <lineage>
        <taxon>Bacteria</taxon>
        <taxon>Pseudomonadati</taxon>
        <taxon>Pseudomonadota</taxon>
        <taxon>Gammaproteobacteria</taxon>
        <taxon>Alteromonadales</taxon>
        <taxon>Pseudoalteromonadaceae</taxon>
        <taxon>Pseudoalteromonas</taxon>
    </lineage>
</organism>
<dbReference type="PANTHER" id="PTHR32347:SF23">
    <property type="entry name" value="BLL5650 PROTEIN"/>
    <property type="match status" value="1"/>
</dbReference>
<feature type="coiled-coil region" evidence="3">
    <location>
        <begin position="106"/>
        <end position="203"/>
    </location>
</feature>
<evidence type="ECO:0000313" key="4">
    <source>
        <dbReference type="EMBL" id="OHU90865.1"/>
    </source>
</evidence>
<dbReference type="Proteomes" id="UP000179786">
    <property type="component" value="Unassembled WGS sequence"/>
</dbReference>
<dbReference type="Gene3D" id="2.40.30.170">
    <property type="match status" value="1"/>
</dbReference>
<keyword evidence="2 3" id="KW-0175">Coiled coil</keyword>
<comment type="caution">
    <text evidence="4">The sequence shown here is derived from an EMBL/GenBank/DDBJ whole genome shotgun (WGS) entry which is preliminary data.</text>
</comment>
<gene>
    <name evidence="4" type="ORF">BET10_08245</name>
</gene>
<dbReference type="GO" id="GO:0030313">
    <property type="term" value="C:cell envelope"/>
    <property type="evidence" value="ECO:0007669"/>
    <property type="project" value="UniProtKB-SubCell"/>
</dbReference>
<dbReference type="Gene3D" id="2.40.50.100">
    <property type="match status" value="1"/>
</dbReference>
<evidence type="ECO:0000256" key="3">
    <source>
        <dbReference type="SAM" id="Coils"/>
    </source>
</evidence>
<keyword evidence="5" id="KW-1185">Reference proteome</keyword>
<evidence type="ECO:0000256" key="2">
    <source>
        <dbReference type="ARBA" id="ARBA00023054"/>
    </source>
</evidence>
<dbReference type="STRING" id="1859457.BET10_08245"/>
<reference evidence="4 5" key="1">
    <citation type="submission" date="2016-09" db="EMBL/GenBank/DDBJ databases">
        <title>Pseudoalteromonas amylolytica sp. nov., isolated from the surface seawater.</title>
        <authorList>
            <person name="Wu Y.-H."/>
            <person name="Cheng H."/>
            <person name="Jin X.-B."/>
            <person name="Wang C.-S."/>
            <person name="Xu X.-W."/>
        </authorList>
    </citation>
    <scope>NUCLEOTIDE SEQUENCE [LARGE SCALE GENOMIC DNA]</scope>
    <source>
        <strain evidence="4 5">JW1</strain>
    </source>
</reference>
<dbReference type="AlphaFoldDB" id="A0A1S1MQ06"/>
<evidence type="ECO:0000313" key="5">
    <source>
        <dbReference type="Proteomes" id="UP000179786"/>
    </source>
</evidence>
<dbReference type="OrthoDB" id="6397038at2"/>
<evidence type="ECO:0000256" key="1">
    <source>
        <dbReference type="ARBA" id="ARBA00004196"/>
    </source>
</evidence>
<accession>A0A1S1MQ06</accession>
<protein>
    <submittedName>
        <fullName evidence="4">RND transporter</fullName>
    </submittedName>
</protein>
<dbReference type="RefSeq" id="WP_070984169.1">
    <property type="nucleotide sequence ID" value="NZ_MKJU01000025.1"/>
</dbReference>
<dbReference type="InterPro" id="IPR050465">
    <property type="entry name" value="UPF0194_transport"/>
</dbReference>
<dbReference type="PANTHER" id="PTHR32347">
    <property type="entry name" value="EFFLUX SYSTEM COMPONENT YKNX-RELATED"/>
    <property type="match status" value="1"/>
</dbReference>
<dbReference type="Gene3D" id="1.10.287.470">
    <property type="entry name" value="Helix hairpin bin"/>
    <property type="match status" value="1"/>
</dbReference>
<comment type="subcellular location">
    <subcellularLocation>
        <location evidence="1">Cell envelope</location>
    </subcellularLocation>
</comment>
<name>A0A1S1MQ06_9GAMM</name>
<sequence length="418" mass="46215">MDVVKKKPKKQWLANKYQLVAVVLLVVIALIAWALKAAGTVSVSRKDVLVEKVKLGDLEVVTEGFGVLSSNRQQLLTALTPATVKEVVLKPGAHVEPDSVIVRLENPELIQEVEDAQQELLQIMANLRQLKLNNQREILNETANLAELTARYESATLNRKAEEKLIEQGIVSQLAYQESVLEENQLAKRIEILKKRIEQLKLVHQESVNIQQERLKQQQGQVKIRQTRLDALEVKAGFSGVLQRLSVELGQSLTQGQEVALIGSVTDLIALVRVPQSQVQQVVVGQTAIVDTRRDKIVGKVSRIEPIVQDNTVEIEIALPETLPASARPQLNVDASIIADKLQQVLYIERPVNVKQHSKINLYRLTSGSSTAQLTTLELGQIAGRYIEVISGAKPDDAFIISDLSNLKSTAPELAITP</sequence>
<proteinExistence type="predicted"/>